<reference evidence="7 8" key="1">
    <citation type="submission" date="2019-04" db="EMBL/GenBank/DDBJ databases">
        <title>Streptomyces lasaliensis sp. nov., an Actinomycete isolated from soil which produces the polyether antibiotic lasalocid.</title>
        <authorList>
            <person name="Erwin G."/>
            <person name="Haber C."/>
        </authorList>
    </citation>
    <scope>NUCLEOTIDE SEQUENCE [LARGE SCALE GENOMIC DNA]</scope>
    <source>
        <strain evidence="7 8">X-537</strain>
    </source>
</reference>
<evidence type="ECO:0000256" key="2">
    <source>
        <dbReference type="ARBA" id="ARBA00022670"/>
    </source>
</evidence>
<dbReference type="InterPro" id="IPR051794">
    <property type="entry name" value="PG_Endopeptidase_C40"/>
</dbReference>
<keyword evidence="2" id="KW-0645">Protease</keyword>
<dbReference type="AlphaFoldDB" id="A0A4U5WPN3"/>
<feature type="compositionally biased region" description="Polar residues" evidence="5">
    <location>
        <begin position="212"/>
        <end position="221"/>
    </location>
</feature>
<dbReference type="InterPro" id="IPR038765">
    <property type="entry name" value="Papain-like_cys_pep_sf"/>
</dbReference>
<accession>A0A4U5WPN3</accession>
<dbReference type="GO" id="GO:0008234">
    <property type="term" value="F:cysteine-type peptidase activity"/>
    <property type="evidence" value="ECO:0007669"/>
    <property type="project" value="UniProtKB-KW"/>
</dbReference>
<dbReference type="Gene3D" id="3.90.1720.10">
    <property type="entry name" value="endopeptidase domain like (from Nostoc punctiforme)"/>
    <property type="match status" value="1"/>
</dbReference>
<evidence type="ECO:0000256" key="3">
    <source>
        <dbReference type="ARBA" id="ARBA00022801"/>
    </source>
</evidence>
<sequence>MKGLAAGIGVVFLSPILIAGTGMMLASSADAVQSNGSFSGCLTGIDSNKVAEQVTKILDGASGKDMHVEGLDLPAEQVPNAQTIVATGISLNVPKKGQIIALATAMQESRLRNLGYGDRDSLGLFQQRPSQGWGSAQQIRDPVYASEQFYKHLLKVDGWQQMTVTQAAQAVQKSGLPDAYAQWENLATALQSAIAKTFPGAGDADGKDTTQGEKPSTSTTGCAPGQDGSGFGRIPEGSVPKGYSIPKDADPKARKAIEWAMHQLGTLYQWGGSCTNAHGPDPMGRCDCSSLMQQAYAHAGITLTRTTYTQVGEGKAVSLAHLKPGDLIFSRGTAARPEHVGMYMGEGLVIEAPRTTKPVRITPIKDWDILAARRVL</sequence>
<dbReference type="SUPFAM" id="SSF54001">
    <property type="entry name" value="Cysteine proteinases"/>
    <property type="match status" value="1"/>
</dbReference>
<dbReference type="PANTHER" id="PTHR47359:SF3">
    <property type="entry name" value="NLP_P60 DOMAIN-CONTAINING PROTEIN-RELATED"/>
    <property type="match status" value="1"/>
</dbReference>
<name>A0A4U5WPN3_STRLS</name>
<dbReference type="InterPro" id="IPR000064">
    <property type="entry name" value="NLP_P60_dom"/>
</dbReference>
<evidence type="ECO:0000259" key="6">
    <source>
        <dbReference type="PROSITE" id="PS51935"/>
    </source>
</evidence>
<keyword evidence="3" id="KW-0378">Hydrolase</keyword>
<evidence type="ECO:0000313" key="7">
    <source>
        <dbReference type="EMBL" id="TKT03622.1"/>
    </source>
</evidence>
<protein>
    <recommendedName>
        <fullName evidence="6">NlpC/P60 domain-containing protein</fullName>
    </recommendedName>
</protein>
<dbReference type="Pfam" id="PF00877">
    <property type="entry name" value="NLPC_P60"/>
    <property type="match status" value="1"/>
</dbReference>
<comment type="caution">
    <text evidence="7">The sequence shown here is derived from an EMBL/GenBank/DDBJ whole genome shotgun (WGS) entry which is preliminary data.</text>
</comment>
<feature type="domain" description="NlpC/P60" evidence="6">
    <location>
        <begin position="250"/>
        <end position="376"/>
    </location>
</feature>
<dbReference type="PROSITE" id="PS51935">
    <property type="entry name" value="NLPC_P60"/>
    <property type="match status" value="1"/>
</dbReference>
<evidence type="ECO:0000256" key="1">
    <source>
        <dbReference type="ARBA" id="ARBA00007074"/>
    </source>
</evidence>
<evidence type="ECO:0000256" key="5">
    <source>
        <dbReference type="SAM" id="MobiDB-lite"/>
    </source>
</evidence>
<dbReference type="PANTHER" id="PTHR47359">
    <property type="entry name" value="PEPTIDOGLYCAN DL-ENDOPEPTIDASE CWLO"/>
    <property type="match status" value="1"/>
</dbReference>
<proteinExistence type="inferred from homology"/>
<dbReference type="GO" id="GO:0006508">
    <property type="term" value="P:proteolysis"/>
    <property type="evidence" value="ECO:0007669"/>
    <property type="project" value="UniProtKB-KW"/>
</dbReference>
<keyword evidence="4" id="KW-0788">Thiol protease</keyword>
<dbReference type="RefSeq" id="WP_137309468.1">
    <property type="nucleotide sequence ID" value="NZ_SZNQ01000001.1"/>
</dbReference>
<dbReference type="Proteomes" id="UP000305929">
    <property type="component" value="Unassembled WGS sequence"/>
</dbReference>
<gene>
    <name evidence="7" type="ORF">E4U91_28495</name>
</gene>
<evidence type="ECO:0000313" key="8">
    <source>
        <dbReference type="Proteomes" id="UP000305929"/>
    </source>
</evidence>
<evidence type="ECO:0000256" key="4">
    <source>
        <dbReference type="ARBA" id="ARBA00022807"/>
    </source>
</evidence>
<feature type="region of interest" description="Disordered" evidence="5">
    <location>
        <begin position="200"/>
        <end position="248"/>
    </location>
</feature>
<dbReference type="OrthoDB" id="5496837at2"/>
<dbReference type="EMBL" id="SZNQ01000001">
    <property type="protein sequence ID" value="TKT03622.1"/>
    <property type="molecule type" value="Genomic_DNA"/>
</dbReference>
<keyword evidence="8" id="KW-1185">Reference proteome</keyword>
<organism evidence="7 8">
    <name type="scientific">Streptomyces lasalocidi</name>
    <name type="common">Streptomyces lasaliensis</name>
    <dbReference type="NCBI Taxonomy" id="324833"/>
    <lineage>
        <taxon>Bacteria</taxon>
        <taxon>Bacillati</taxon>
        <taxon>Actinomycetota</taxon>
        <taxon>Actinomycetes</taxon>
        <taxon>Kitasatosporales</taxon>
        <taxon>Streptomycetaceae</taxon>
        <taxon>Streptomyces</taxon>
    </lineage>
</organism>
<comment type="similarity">
    <text evidence="1">Belongs to the peptidase C40 family.</text>
</comment>